<reference evidence="3" key="1">
    <citation type="submission" date="2023-07" db="EMBL/GenBank/DDBJ databases">
        <authorList>
            <person name="Peeters C."/>
        </authorList>
    </citation>
    <scope>NUCLEOTIDE SEQUENCE</scope>
    <source>
        <strain evidence="3">R-77591</strain>
    </source>
</reference>
<evidence type="ECO:0000313" key="4">
    <source>
        <dbReference type="Proteomes" id="UP001190002"/>
    </source>
</evidence>
<sequence length="87" mass="9794">MENHEHGQQRDDAAPAITRSKLVLVGFLLVVAYFLWTEHQAHVIQFLPFLLLAACPLMHVFMHGGHSHRHHGHPSSKADRADAQGEQ</sequence>
<feature type="compositionally biased region" description="Basic and acidic residues" evidence="1">
    <location>
        <begin position="76"/>
        <end position="87"/>
    </location>
</feature>
<name>A0AAD2AZQ2_9RALS</name>
<organism evidence="3 4">
    <name type="scientific">Ralstonia mannitolilytica</name>
    <dbReference type="NCBI Taxonomy" id="105219"/>
    <lineage>
        <taxon>Bacteria</taxon>
        <taxon>Pseudomonadati</taxon>
        <taxon>Pseudomonadota</taxon>
        <taxon>Betaproteobacteria</taxon>
        <taxon>Burkholderiales</taxon>
        <taxon>Burkholderiaceae</taxon>
        <taxon>Ralstonia</taxon>
    </lineage>
</organism>
<dbReference type="InterPro" id="IPR021682">
    <property type="entry name" value="DUF2933"/>
</dbReference>
<dbReference type="Pfam" id="PF11666">
    <property type="entry name" value="DUF2933"/>
    <property type="match status" value="1"/>
</dbReference>
<evidence type="ECO:0000256" key="2">
    <source>
        <dbReference type="SAM" id="Phobius"/>
    </source>
</evidence>
<evidence type="ECO:0000256" key="1">
    <source>
        <dbReference type="SAM" id="MobiDB-lite"/>
    </source>
</evidence>
<keyword evidence="2" id="KW-0812">Transmembrane</keyword>
<dbReference type="Proteomes" id="UP001190002">
    <property type="component" value="Unassembled WGS sequence"/>
</dbReference>
<dbReference type="EMBL" id="CATVXE010000023">
    <property type="protein sequence ID" value="CAJ0694251.1"/>
    <property type="molecule type" value="Genomic_DNA"/>
</dbReference>
<evidence type="ECO:0000313" key="3">
    <source>
        <dbReference type="EMBL" id="CAJ0694251.1"/>
    </source>
</evidence>
<feature type="compositionally biased region" description="Basic residues" evidence="1">
    <location>
        <begin position="65"/>
        <end position="74"/>
    </location>
</feature>
<evidence type="ECO:0008006" key="5">
    <source>
        <dbReference type="Google" id="ProtNLM"/>
    </source>
</evidence>
<protein>
    <recommendedName>
        <fullName evidence="5">DUF2933 domain-containing protein</fullName>
    </recommendedName>
</protein>
<accession>A0AAD2AZQ2</accession>
<keyword evidence="2" id="KW-1133">Transmembrane helix</keyword>
<dbReference type="RefSeq" id="WP_222328353.1">
    <property type="nucleotide sequence ID" value="NZ_CATVXE010000023.1"/>
</dbReference>
<gene>
    <name evidence="3" type="ORF">R77591_04221</name>
</gene>
<feature type="transmembrane region" description="Helical" evidence="2">
    <location>
        <begin position="20"/>
        <end position="36"/>
    </location>
</feature>
<feature type="transmembrane region" description="Helical" evidence="2">
    <location>
        <begin position="42"/>
        <end position="61"/>
    </location>
</feature>
<proteinExistence type="predicted"/>
<dbReference type="AlphaFoldDB" id="A0AAD2AZQ2"/>
<keyword evidence="2" id="KW-0472">Membrane</keyword>
<comment type="caution">
    <text evidence="3">The sequence shown here is derived from an EMBL/GenBank/DDBJ whole genome shotgun (WGS) entry which is preliminary data.</text>
</comment>
<feature type="region of interest" description="Disordered" evidence="1">
    <location>
        <begin position="65"/>
        <end position="87"/>
    </location>
</feature>